<gene>
    <name evidence="4" type="ORF">MEDL_27485</name>
</gene>
<feature type="domain" description="Ig-like" evidence="3">
    <location>
        <begin position="193"/>
        <end position="270"/>
    </location>
</feature>
<dbReference type="EMBL" id="CAJPWZ010001368">
    <property type="protein sequence ID" value="CAG2213577.1"/>
    <property type="molecule type" value="Genomic_DNA"/>
</dbReference>
<dbReference type="Pfam" id="PF13927">
    <property type="entry name" value="Ig_3"/>
    <property type="match status" value="1"/>
</dbReference>
<dbReference type="Proteomes" id="UP000683360">
    <property type="component" value="Unassembled WGS sequence"/>
</dbReference>
<dbReference type="PROSITE" id="PS50835">
    <property type="entry name" value="IG_LIKE"/>
    <property type="match status" value="2"/>
</dbReference>
<evidence type="ECO:0000256" key="1">
    <source>
        <dbReference type="ARBA" id="ARBA00022729"/>
    </source>
</evidence>
<dbReference type="AlphaFoldDB" id="A0A8S3RX79"/>
<name>A0A8S3RX79_MYTED</name>
<dbReference type="Pfam" id="PF13895">
    <property type="entry name" value="Ig_2"/>
    <property type="match status" value="1"/>
</dbReference>
<dbReference type="Gene3D" id="2.60.40.10">
    <property type="entry name" value="Immunoglobulins"/>
    <property type="match status" value="2"/>
</dbReference>
<feature type="domain" description="Ig-like" evidence="3">
    <location>
        <begin position="92"/>
        <end position="190"/>
    </location>
</feature>
<keyword evidence="1" id="KW-0732">Signal</keyword>
<dbReference type="PANTHER" id="PTHR45080">
    <property type="entry name" value="CONTACTIN 5"/>
    <property type="match status" value="1"/>
</dbReference>
<dbReference type="GO" id="GO:0030424">
    <property type="term" value="C:axon"/>
    <property type="evidence" value="ECO:0007669"/>
    <property type="project" value="TreeGrafter"/>
</dbReference>
<keyword evidence="5" id="KW-1185">Reference proteome</keyword>
<evidence type="ECO:0000313" key="5">
    <source>
        <dbReference type="Proteomes" id="UP000683360"/>
    </source>
</evidence>
<reference evidence="4" key="1">
    <citation type="submission" date="2021-03" db="EMBL/GenBank/DDBJ databases">
        <authorList>
            <person name="Bekaert M."/>
        </authorList>
    </citation>
    <scope>NUCLEOTIDE SEQUENCE</scope>
</reference>
<dbReference type="InterPro" id="IPR050958">
    <property type="entry name" value="Cell_Adh-Cytoskel_Orgn"/>
</dbReference>
<evidence type="ECO:0000256" key="2">
    <source>
        <dbReference type="ARBA" id="ARBA00023157"/>
    </source>
</evidence>
<dbReference type="GO" id="GO:0043025">
    <property type="term" value="C:neuronal cell body"/>
    <property type="evidence" value="ECO:0007669"/>
    <property type="project" value="TreeGrafter"/>
</dbReference>
<keyword evidence="2" id="KW-1015">Disulfide bond</keyword>
<organism evidence="4 5">
    <name type="scientific">Mytilus edulis</name>
    <name type="common">Blue mussel</name>
    <dbReference type="NCBI Taxonomy" id="6550"/>
    <lineage>
        <taxon>Eukaryota</taxon>
        <taxon>Metazoa</taxon>
        <taxon>Spiralia</taxon>
        <taxon>Lophotrochozoa</taxon>
        <taxon>Mollusca</taxon>
        <taxon>Bivalvia</taxon>
        <taxon>Autobranchia</taxon>
        <taxon>Pteriomorphia</taxon>
        <taxon>Mytilida</taxon>
        <taxon>Mytiloidea</taxon>
        <taxon>Mytilidae</taxon>
        <taxon>Mytilinae</taxon>
        <taxon>Mytilus</taxon>
    </lineage>
</organism>
<dbReference type="GO" id="GO:0050808">
    <property type="term" value="P:synapse organization"/>
    <property type="evidence" value="ECO:0007669"/>
    <property type="project" value="TreeGrafter"/>
</dbReference>
<sequence>MHLLVSCTTYEKPLKILMKIKCFHELLQTSKREQNVLLLPINKQNIRCSAVISMCVHVKINRRMIHTLTTLRANMTVVCNVQGSSNRQDDKPNVTITTTPVQGKKGQSVEIPCEFTSYPFATSVTWTKIVGEQSSQLNLNGNKYQGANVTHPSLTILDLQASDIADYRCSVLNTVGVGNSNIGRVDVDLTVAPFGIMITPNGITVLEGNAFSMFCNATANPSPQYEWYHKDTKVGDGQTYTVQNSVWTPHDGLYTCKAYNSAGEQQATIDVDVKCKY</sequence>
<dbReference type="SMART" id="SM00409">
    <property type="entry name" value="IG"/>
    <property type="match status" value="2"/>
</dbReference>
<dbReference type="SUPFAM" id="SSF48726">
    <property type="entry name" value="Immunoglobulin"/>
    <property type="match status" value="2"/>
</dbReference>
<comment type="caution">
    <text evidence="4">The sequence shown here is derived from an EMBL/GenBank/DDBJ whole genome shotgun (WGS) entry which is preliminary data.</text>
</comment>
<protein>
    <recommendedName>
        <fullName evidence="3">Ig-like domain-containing protein</fullName>
    </recommendedName>
</protein>
<dbReference type="InterPro" id="IPR003598">
    <property type="entry name" value="Ig_sub2"/>
</dbReference>
<dbReference type="PANTHER" id="PTHR45080:SF8">
    <property type="entry name" value="IG-LIKE DOMAIN-CONTAINING PROTEIN"/>
    <property type="match status" value="1"/>
</dbReference>
<dbReference type="GO" id="GO:0005886">
    <property type="term" value="C:plasma membrane"/>
    <property type="evidence" value="ECO:0007669"/>
    <property type="project" value="TreeGrafter"/>
</dbReference>
<dbReference type="InterPro" id="IPR013783">
    <property type="entry name" value="Ig-like_fold"/>
</dbReference>
<dbReference type="InterPro" id="IPR036179">
    <property type="entry name" value="Ig-like_dom_sf"/>
</dbReference>
<dbReference type="InterPro" id="IPR003599">
    <property type="entry name" value="Ig_sub"/>
</dbReference>
<accession>A0A8S3RX79</accession>
<evidence type="ECO:0000313" key="4">
    <source>
        <dbReference type="EMBL" id="CAG2213577.1"/>
    </source>
</evidence>
<dbReference type="SMART" id="SM00408">
    <property type="entry name" value="IGc2"/>
    <property type="match status" value="2"/>
</dbReference>
<evidence type="ECO:0000259" key="3">
    <source>
        <dbReference type="PROSITE" id="PS50835"/>
    </source>
</evidence>
<dbReference type="GO" id="GO:0007156">
    <property type="term" value="P:homophilic cell adhesion via plasma membrane adhesion molecules"/>
    <property type="evidence" value="ECO:0007669"/>
    <property type="project" value="TreeGrafter"/>
</dbReference>
<dbReference type="InterPro" id="IPR007110">
    <property type="entry name" value="Ig-like_dom"/>
</dbReference>
<proteinExistence type="predicted"/>
<dbReference type="OrthoDB" id="6150053at2759"/>
<dbReference type="GO" id="GO:0008046">
    <property type="term" value="F:axon guidance receptor activity"/>
    <property type="evidence" value="ECO:0007669"/>
    <property type="project" value="TreeGrafter"/>
</dbReference>